<dbReference type="Gene3D" id="1.20.1270.350">
    <property type="entry name" value="Dedicator of cytokinesis N-terminal subdomain"/>
    <property type="match status" value="1"/>
</dbReference>
<dbReference type="PANTHER" id="PTHR45653">
    <property type="entry name" value="DEDICATOR OF CYTOKINESIS"/>
    <property type="match status" value="1"/>
</dbReference>
<proteinExistence type="predicted"/>
<evidence type="ECO:0000256" key="1">
    <source>
        <dbReference type="ARBA" id="ARBA00022443"/>
    </source>
</evidence>
<keyword evidence="5" id="KW-1185">Reference proteome</keyword>
<dbReference type="InterPro" id="IPR036028">
    <property type="entry name" value="SH3-like_dom_sf"/>
</dbReference>
<evidence type="ECO:0000313" key="5">
    <source>
        <dbReference type="Proteomes" id="UP000287033"/>
    </source>
</evidence>
<dbReference type="GO" id="GO:0005737">
    <property type="term" value="C:cytoplasm"/>
    <property type="evidence" value="ECO:0007669"/>
    <property type="project" value="TreeGrafter"/>
</dbReference>
<reference evidence="4 5" key="1">
    <citation type="journal article" date="2018" name="Nat. Ecol. Evol.">
        <title>Shark genomes provide insights into elasmobranch evolution and the origin of vertebrates.</title>
        <authorList>
            <person name="Hara Y"/>
            <person name="Yamaguchi K"/>
            <person name="Onimaru K"/>
            <person name="Kadota M"/>
            <person name="Koyanagi M"/>
            <person name="Keeley SD"/>
            <person name="Tatsumi K"/>
            <person name="Tanaka K"/>
            <person name="Motone F"/>
            <person name="Kageyama Y"/>
            <person name="Nozu R"/>
            <person name="Adachi N"/>
            <person name="Nishimura O"/>
            <person name="Nakagawa R"/>
            <person name="Tanegashima C"/>
            <person name="Kiyatake I"/>
            <person name="Matsumoto R"/>
            <person name="Murakumo K"/>
            <person name="Nishida K"/>
            <person name="Terakita A"/>
            <person name="Kuratani S"/>
            <person name="Sato K"/>
            <person name="Hyodo S Kuraku.S."/>
        </authorList>
    </citation>
    <scope>NUCLEOTIDE SEQUENCE [LARGE SCALE GENOMIC DNA]</scope>
</reference>
<evidence type="ECO:0000313" key="4">
    <source>
        <dbReference type="EMBL" id="GCC18866.1"/>
    </source>
</evidence>
<dbReference type="GO" id="GO:0005085">
    <property type="term" value="F:guanyl-nucleotide exchange factor activity"/>
    <property type="evidence" value="ECO:0007669"/>
    <property type="project" value="InterPro"/>
</dbReference>
<dbReference type="STRING" id="137246.A0A401RLA3"/>
<dbReference type="FunFam" id="1.20.1270.350:FF:000001">
    <property type="entry name" value="dedicator of cytokinesis protein 4"/>
    <property type="match status" value="1"/>
</dbReference>
<dbReference type="InterPro" id="IPR026791">
    <property type="entry name" value="DOCK"/>
</dbReference>
<comment type="caution">
    <text evidence="4">The sequence shown here is derived from an EMBL/GenBank/DDBJ whole genome shotgun (WGS) entry which is preliminary data.</text>
</comment>
<dbReference type="InterPro" id="IPR042455">
    <property type="entry name" value="DOCK_N_sub1"/>
</dbReference>
<accession>A0A401RLA3</accession>
<organism evidence="4 5">
    <name type="scientific">Chiloscyllium punctatum</name>
    <name type="common">Brownbanded bambooshark</name>
    <name type="synonym">Hemiscyllium punctatum</name>
    <dbReference type="NCBI Taxonomy" id="137246"/>
    <lineage>
        <taxon>Eukaryota</taxon>
        <taxon>Metazoa</taxon>
        <taxon>Chordata</taxon>
        <taxon>Craniata</taxon>
        <taxon>Vertebrata</taxon>
        <taxon>Chondrichthyes</taxon>
        <taxon>Elasmobranchii</taxon>
        <taxon>Galeomorphii</taxon>
        <taxon>Galeoidea</taxon>
        <taxon>Orectolobiformes</taxon>
        <taxon>Hemiscylliidae</taxon>
        <taxon>Chiloscyllium</taxon>
    </lineage>
</organism>
<protein>
    <recommendedName>
        <fullName evidence="3">SH3 domain-containing protein</fullName>
    </recommendedName>
</protein>
<dbReference type="GO" id="GO:0031267">
    <property type="term" value="F:small GTPase binding"/>
    <property type="evidence" value="ECO:0007669"/>
    <property type="project" value="TreeGrafter"/>
</dbReference>
<name>A0A401RLA3_CHIPU</name>
<keyword evidence="1 2" id="KW-0728">SH3 domain</keyword>
<dbReference type="EMBL" id="BEZZ01001468">
    <property type="protein sequence ID" value="GCC18866.1"/>
    <property type="molecule type" value="Genomic_DNA"/>
</dbReference>
<dbReference type="PANTHER" id="PTHR45653:SF4">
    <property type="entry name" value="DEDICATOR OF CYTOKINESIS PROTEIN 3"/>
    <property type="match status" value="1"/>
</dbReference>
<dbReference type="Pfam" id="PF16172">
    <property type="entry name" value="DOCK_N"/>
    <property type="match status" value="1"/>
</dbReference>
<dbReference type="GO" id="GO:0007264">
    <property type="term" value="P:small GTPase-mediated signal transduction"/>
    <property type="evidence" value="ECO:0007669"/>
    <property type="project" value="InterPro"/>
</dbReference>
<dbReference type="AlphaFoldDB" id="A0A401RLA3"/>
<dbReference type="Proteomes" id="UP000287033">
    <property type="component" value="Unassembled WGS sequence"/>
</dbReference>
<dbReference type="InterPro" id="IPR032376">
    <property type="entry name" value="DOCK_N"/>
</dbReference>
<dbReference type="SMART" id="SM00326">
    <property type="entry name" value="SH3"/>
    <property type="match status" value="1"/>
</dbReference>
<dbReference type="PROSITE" id="PS50002">
    <property type="entry name" value="SH3"/>
    <property type="match status" value="1"/>
</dbReference>
<evidence type="ECO:0000256" key="2">
    <source>
        <dbReference type="PROSITE-ProRule" id="PRU00192"/>
    </source>
</evidence>
<gene>
    <name evidence="4" type="ORF">chiPu_0018096</name>
</gene>
<dbReference type="InterPro" id="IPR001452">
    <property type="entry name" value="SH3_domain"/>
</dbReference>
<dbReference type="GO" id="GO:0005886">
    <property type="term" value="C:plasma membrane"/>
    <property type="evidence" value="ECO:0007669"/>
    <property type="project" value="TreeGrafter"/>
</dbReference>
<feature type="domain" description="SH3" evidence="3">
    <location>
        <begin position="1"/>
        <end position="61"/>
    </location>
</feature>
<dbReference type="Gene3D" id="2.30.30.40">
    <property type="entry name" value="SH3 Domains"/>
    <property type="match status" value="1"/>
</dbReference>
<evidence type="ECO:0000259" key="3">
    <source>
        <dbReference type="PROSITE" id="PS50002"/>
    </source>
</evidence>
<dbReference type="OrthoDB" id="18896at2759"/>
<sequence length="367" mass="41956">MSRAAELICSFRGSVPQGLVLEIGETVQILEKCEGWFRGFATKKPTVKGLFPASYIHLKAAVVSNRGQFETVVPVEDSIVTEVTATLQEWIMLWKQLYVKHKVDLFYKLRHVMNELIDLRRQLLSGHLTQDQIRDVKRHITIRLDWGNEQMGMDLVPRKDFEMVDPEQISVADLYKLHLSSRHSIQQSTTQTDTMKHRHGDTCRIPIPHHLLLSMRSFTYHTIGEDTDIFFSLYDMREGKQISLYGLLVQASLQTELALSTATVALAVSFSKQDDQNNIISILDLLADVRKRGKNSSFPGKEYANQLTRIDITLVFSLDSSYGAYEECTREKLKESWRHERGVLERERPGVLSKLHTLLKALIESGG</sequence>
<dbReference type="SUPFAM" id="SSF50044">
    <property type="entry name" value="SH3-domain"/>
    <property type="match status" value="1"/>
</dbReference>